<dbReference type="Pfam" id="PF20628">
    <property type="entry name" value="Dyp_perox_C"/>
    <property type="match status" value="1"/>
</dbReference>
<dbReference type="InterPro" id="IPR011008">
    <property type="entry name" value="Dimeric_a/b-barrel"/>
</dbReference>
<feature type="region of interest" description="Disordered" evidence="8">
    <location>
        <begin position="184"/>
        <end position="203"/>
    </location>
</feature>
<dbReference type="GO" id="GO:0020037">
    <property type="term" value="F:heme binding"/>
    <property type="evidence" value="ECO:0007669"/>
    <property type="project" value="InterPro"/>
</dbReference>
<evidence type="ECO:0000256" key="5">
    <source>
        <dbReference type="ARBA" id="ARBA00023004"/>
    </source>
</evidence>
<dbReference type="EMBL" id="FXTJ01000019">
    <property type="protein sequence ID" value="SMO99820.1"/>
    <property type="molecule type" value="Genomic_DNA"/>
</dbReference>
<keyword evidence="5" id="KW-0408">Iron</keyword>
<reference evidence="10 11" key="1">
    <citation type="submission" date="2017-05" db="EMBL/GenBank/DDBJ databases">
        <authorList>
            <person name="Varghese N."/>
            <person name="Submissions S."/>
        </authorList>
    </citation>
    <scope>NUCLEOTIDE SEQUENCE [LARGE SCALE GENOMIC DNA]</scope>
    <source>
        <strain evidence="10 11">DSM 46834</strain>
    </source>
</reference>
<dbReference type="RefSeq" id="WP_142461216.1">
    <property type="nucleotide sequence ID" value="NZ_FXTJ01000019.1"/>
</dbReference>
<dbReference type="NCBIfam" id="TIGR01413">
    <property type="entry name" value="Dyp_perox_fam"/>
    <property type="match status" value="1"/>
</dbReference>
<keyword evidence="11" id="KW-1185">Reference proteome</keyword>
<evidence type="ECO:0000313" key="10">
    <source>
        <dbReference type="EMBL" id="SMO99820.1"/>
    </source>
</evidence>
<accession>A0A521FVT7</accession>
<keyword evidence="4" id="KW-0560">Oxidoreductase</keyword>
<evidence type="ECO:0000256" key="6">
    <source>
        <dbReference type="ARBA" id="ARBA00025737"/>
    </source>
</evidence>
<protein>
    <submittedName>
        <fullName evidence="10">Dyp-type peroxidase family</fullName>
    </submittedName>
</protein>
<dbReference type="PROSITE" id="PS51404">
    <property type="entry name" value="DYP_PEROXIDASE"/>
    <property type="match status" value="1"/>
</dbReference>
<evidence type="ECO:0000256" key="2">
    <source>
        <dbReference type="ARBA" id="ARBA00022559"/>
    </source>
</evidence>
<evidence type="ECO:0000256" key="4">
    <source>
        <dbReference type="ARBA" id="ARBA00023002"/>
    </source>
</evidence>
<gene>
    <name evidence="10" type="ORF">SAMN06273567_11941</name>
</gene>
<feature type="coiled-coil region" evidence="7">
    <location>
        <begin position="124"/>
        <end position="158"/>
    </location>
</feature>
<feature type="compositionally biased region" description="Basic and acidic residues" evidence="8">
    <location>
        <begin position="184"/>
        <end position="193"/>
    </location>
</feature>
<evidence type="ECO:0000256" key="7">
    <source>
        <dbReference type="SAM" id="Coils"/>
    </source>
</evidence>
<comment type="cofactor">
    <cofactor evidence="1">
        <name>heme b</name>
        <dbReference type="ChEBI" id="CHEBI:60344"/>
    </cofactor>
</comment>
<evidence type="ECO:0000256" key="8">
    <source>
        <dbReference type="SAM" id="MobiDB-lite"/>
    </source>
</evidence>
<dbReference type="GO" id="GO:0046872">
    <property type="term" value="F:metal ion binding"/>
    <property type="evidence" value="ECO:0007669"/>
    <property type="project" value="UniProtKB-KW"/>
</dbReference>
<evidence type="ECO:0000256" key="1">
    <source>
        <dbReference type="ARBA" id="ARBA00001970"/>
    </source>
</evidence>
<name>A0A521FVT7_9ACTN</name>
<evidence type="ECO:0000256" key="3">
    <source>
        <dbReference type="ARBA" id="ARBA00022723"/>
    </source>
</evidence>
<dbReference type="GO" id="GO:0004601">
    <property type="term" value="F:peroxidase activity"/>
    <property type="evidence" value="ECO:0007669"/>
    <property type="project" value="UniProtKB-KW"/>
</dbReference>
<evidence type="ECO:0000313" key="11">
    <source>
        <dbReference type="Proteomes" id="UP000317484"/>
    </source>
</evidence>
<dbReference type="PANTHER" id="PTHR30521:SF5">
    <property type="entry name" value="BLR4509 PROTEIN"/>
    <property type="match status" value="1"/>
</dbReference>
<dbReference type="InterPro" id="IPR006314">
    <property type="entry name" value="Dyp_peroxidase"/>
</dbReference>
<keyword evidence="3" id="KW-0479">Metal-binding</keyword>
<keyword evidence="7" id="KW-0175">Coiled coil</keyword>
<proteinExistence type="inferred from homology"/>
<keyword evidence="2 10" id="KW-0575">Peroxidase</keyword>
<dbReference type="SUPFAM" id="SSF54909">
    <property type="entry name" value="Dimeric alpha+beta barrel"/>
    <property type="match status" value="1"/>
</dbReference>
<sequence>MATAPDLADVQGNILNGYGFGHALHLLIHGETAAAVRQCLGEVQGRVTTAVRWPQGERPRATLNVAISYRGFERAGLRRSLLDRFPEAFRVSTRDRAPGLGDVGPSSPEGWDRHLGTGDVHLVLTVCTRERADLAEQRRQLREEVEAIRGLAVVAEQETHDLPHRREHFGYADGFSQPDIEGVDRPGSHRAPEDSGVGVPLPDGGWRPVRLGEFLLGHRDEDGQVDDEPDPDLVHDGTYVVYRKLEQDVPRFRAVLADAARRTGLPEELVAAKVMGRWRDGTPLATQPSRSAPDGLDDVACDQPGNDFRYLPDDRDGHRCPLGAHVRRVNPRDALDFGGAVRSSGRLTARHRIIRRGMPYEDPRAPGDEHGRRGLLFICYNADIARQFETIQAHWCNDGDTFGLGDDRDWFVGGAGGSGKMTIPTRDGRPRFVEVHPDLVVTRGTEYLFAPGMRALHRLADGAFG</sequence>
<organism evidence="10 11">
    <name type="scientific">Geodermatophilus aquaeductus</name>
    <dbReference type="NCBI Taxonomy" id="1564161"/>
    <lineage>
        <taxon>Bacteria</taxon>
        <taxon>Bacillati</taxon>
        <taxon>Actinomycetota</taxon>
        <taxon>Actinomycetes</taxon>
        <taxon>Geodermatophilales</taxon>
        <taxon>Geodermatophilaceae</taxon>
        <taxon>Geodermatophilus</taxon>
    </lineage>
</organism>
<dbReference type="PANTHER" id="PTHR30521">
    <property type="entry name" value="DEFERROCHELATASE/PEROXIDASE"/>
    <property type="match status" value="1"/>
</dbReference>
<evidence type="ECO:0000259" key="9">
    <source>
        <dbReference type="Pfam" id="PF20628"/>
    </source>
</evidence>
<feature type="domain" description="Dyp-type peroxidase C-terminal" evidence="9">
    <location>
        <begin position="273"/>
        <end position="396"/>
    </location>
</feature>
<dbReference type="GO" id="GO:0005829">
    <property type="term" value="C:cytosol"/>
    <property type="evidence" value="ECO:0007669"/>
    <property type="project" value="TreeGrafter"/>
</dbReference>
<dbReference type="InterPro" id="IPR048328">
    <property type="entry name" value="Dyp_perox_C"/>
</dbReference>
<dbReference type="AlphaFoldDB" id="A0A521FVT7"/>
<comment type="similarity">
    <text evidence="6">Belongs to the DyP-type peroxidase family.</text>
</comment>
<dbReference type="Proteomes" id="UP000317484">
    <property type="component" value="Unassembled WGS sequence"/>
</dbReference>